<sequence>MSDQNQSVFDVADRQVVVLLRQLRERQRSGKKAAAPPTVPVTTAAAATTVDQLPKSAEAIKRGHPRESESSEDSEDSEESSEDDERASIMVNKKPALDSEVTTSSVAAGDHSTIVGSSMNDALAALMSDHRPVVVSCEKMAGVEENSQSDTPSVLSKTPSMVRQPFTKSVSPPPGSQMLSTDQENGVASVVLDFKEKISEVSSETRKSSSPVPPPVIHPLKEDNEHEKSRKPTSELNGVIENREPSPISEHKLPTKDPLITRNSVPSVAPRRSEDRLHDNHVRLRSPPARPSPTPQSPSPPPTPARSTEIRAGSPTVASSAGERVPASRSTRIVTIRKRISTDNSVSSEGDSAVNSPTSATPTSVTTIPSSTITTTSSSSPSSLTEPASAAGAAFLKRPDSTRSPSPLSSDDFHGNRRVSFVMAPAKSGETETQRSVKARYVRSTRRSTQGVSAEELEQAKRLIDYNNNSAAVSTPAASEVPPSSTNTAANSQTREQKQPVQQEKSNDNPSDTSLRPRLDRPTVHVTRTGSPAIRSSVTQSPADSDPISRRKPTGDEALSTRYGTNDTLHDHRGNRQEEADERAKSAVQITPSSDNNYFSFGDVSSRLSSTKEDGPGSRISSTSDSPSKGARDQSFRDRLVEATEHLEREQLLNRRRIGQRQNASSPTSPSVASSTTLGNTNSTSGGITSATDPGVKPIVSRPCSRFLHVNDSSASAAPVSNSSADSSGTTPVGIGSGYAWTGSSYGANRSGSTTATGNTGTISQSQSNNPSTTSDSRYGGDSRSTYRSYPYQDTVDYRRLYEQEKINRERLQKQLDDTLRELSRVRIQLASFTQADSNSSTATGNNNTVHLNTTTERTSIPYAHIQLHNRLLDREDKLKELNRLREENMKMKEENGALIRVISKLSRPL</sequence>
<reference evidence="6" key="1">
    <citation type="submission" date="2019-05" db="EMBL/GenBank/DDBJ databases">
        <title>Annotation for the trematode Fasciolopsis buski.</title>
        <authorList>
            <person name="Choi Y.-J."/>
        </authorList>
    </citation>
    <scope>NUCLEOTIDE SEQUENCE</scope>
    <source>
        <strain evidence="6">HT</strain>
        <tissue evidence="6">Whole worm</tissue>
    </source>
</reference>
<feature type="compositionally biased region" description="Polar residues" evidence="4">
    <location>
        <begin position="471"/>
        <end position="514"/>
    </location>
</feature>
<evidence type="ECO:0000259" key="5">
    <source>
        <dbReference type="Pfam" id="PF15898"/>
    </source>
</evidence>
<gene>
    <name evidence="6" type="ORF">FBUS_04567</name>
</gene>
<dbReference type="GO" id="GO:0019901">
    <property type="term" value="F:protein kinase binding"/>
    <property type="evidence" value="ECO:0007669"/>
    <property type="project" value="InterPro"/>
</dbReference>
<name>A0A8E0S378_9TREM</name>
<feature type="compositionally biased region" description="Basic and acidic residues" evidence="4">
    <location>
        <begin position="219"/>
        <end position="233"/>
    </location>
</feature>
<dbReference type="PANTHER" id="PTHR24179:SF21">
    <property type="entry name" value="MYOSIN BINDING SUBUNIT, ISOFORM O"/>
    <property type="match status" value="1"/>
</dbReference>
<dbReference type="Pfam" id="PF15898">
    <property type="entry name" value="PRKG1_interact"/>
    <property type="match status" value="1"/>
</dbReference>
<dbReference type="OrthoDB" id="19014at2759"/>
<feature type="compositionally biased region" description="Acidic residues" evidence="4">
    <location>
        <begin position="70"/>
        <end position="85"/>
    </location>
</feature>
<feature type="compositionally biased region" description="Low complexity" evidence="4">
    <location>
        <begin position="664"/>
        <end position="692"/>
    </location>
</feature>
<feature type="compositionally biased region" description="Low complexity" evidence="4">
    <location>
        <begin position="33"/>
        <end position="50"/>
    </location>
</feature>
<feature type="region of interest" description="Disordered" evidence="4">
    <location>
        <begin position="651"/>
        <end position="697"/>
    </location>
</feature>
<dbReference type="Proteomes" id="UP000728185">
    <property type="component" value="Unassembled WGS sequence"/>
</dbReference>
<feature type="coiled-coil region" evidence="3">
    <location>
        <begin position="875"/>
        <end position="902"/>
    </location>
</feature>
<feature type="compositionally biased region" description="Polar residues" evidence="4">
    <location>
        <begin position="526"/>
        <end position="543"/>
    </location>
</feature>
<dbReference type="Gene3D" id="6.10.250.1820">
    <property type="match status" value="1"/>
</dbReference>
<dbReference type="PANTHER" id="PTHR24179">
    <property type="entry name" value="PROTEIN PHOSPHATASE 1 REGULATORY SUBUNIT 12"/>
    <property type="match status" value="1"/>
</dbReference>
<dbReference type="Gene3D" id="6.10.140.390">
    <property type="match status" value="1"/>
</dbReference>
<dbReference type="AlphaFoldDB" id="A0A8E0S378"/>
<keyword evidence="1" id="KW-0217">Developmental protein</keyword>
<dbReference type="EMBL" id="LUCM01002093">
    <property type="protein sequence ID" value="KAA0197896.1"/>
    <property type="molecule type" value="Genomic_DNA"/>
</dbReference>
<dbReference type="InterPro" id="IPR031775">
    <property type="entry name" value="PRKG1_interact"/>
</dbReference>
<feature type="compositionally biased region" description="Low complexity" evidence="4">
    <location>
        <begin position="751"/>
        <end position="777"/>
    </location>
</feature>
<evidence type="ECO:0000256" key="3">
    <source>
        <dbReference type="SAM" id="Coils"/>
    </source>
</evidence>
<dbReference type="CDD" id="cd21930">
    <property type="entry name" value="IPD_PPP1R12"/>
    <property type="match status" value="1"/>
</dbReference>
<feature type="region of interest" description="Disordered" evidence="4">
    <location>
        <begin position="143"/>
        <end position="184"/>
    </location>
</feature>
<evidence type="ECO:0000313" key="7">
    <source>
        <dbReference type="Proteomes" id="UP000728185"/>
    </source>
</evidence>
<protein>
    <recommendedName>
        <fullName evidence="5">cGMP-dependent protein kinase interacting domain-containing protein</fullName>
    </recommendedName>
</protein>
<feature type="region of interest" description="Disordered" evidence="4">
    <location>
        <begin position="199"/>
        <end position="457"/>
    </location>
</feature>
<feature type="domain" description="cGMP-dependent protein kinase interacting" evidence="5">
    <location>
        <begin position="797"/>
        <end position="908"/>
    </location>
</feature>
<feature type="compositionally biased region" description="Basic residues" evidence="4">
    <location>
        <begin position="437"/>
        <end position="446"/>
    </location>
</feature>
<accession>A0A8E0S378</accession>
<feature type="region of interest" description="Disordered" evidence="4">
    <location>
        <begin position="25"/>
        <end position="113"/>
    </location>
</feature>
<dbReference type="GO" id="GO:0004857">
    <property type="term" value="F:enzyme inhibitor activity"/>
    <property type="evidence" value="ECO:0007669"/>
    <property type="project" value="TreeGrafter"/>
</dbReference>
<organism evidence="6 7">
    <name type="scientific">Fasciolopsis buskii</name>
    <dbReference type="NCBI Taxonomy" id="27845"/>
    <lineage>
        <taxon>Eukaryota</taxon>
        <taxon>Metazoa</taxon>
        <taxon>Spiralia</taxon>
        <taxon>Lophotrochozoa</taxon>
        <taxon>Platyhelminthes</taxon>
        <taxon>Trematoda</taxon>
        <taxon>Digenea</taxon>
        <taxon>Plagiorchiida</taxon>
        <taxon>Echinostomata</taxon>
        <taxon>Echinostomatoidea</taxon>
        <taxon>Fasciolidae</taxon>
        <taxon>Fasciolopsis</taxon>
    </lineage>
</organism>
<keyword evidence="3" id="KW-0175">Coiled coil</keyword>
<feature type="region of interest" description="Disordered" evidence="4">
    <location>
        <begin position="471"/>
        <end position="635"/>
    </location>
</feature>
<feature type="region of interest" description="Disordered" evidence="4">
    <location>
        <begin position="750"/>
        <end position="789"/>
    </location>
</feature>
<feature type="coiled-coil region" evidence="3">
    <location>
        <begin position="802"/>
        <end position="829"/>
    </location>
</feature>
<feature type="compositionally biased region" description="Pro residues" evidence="4">
    <location>
        <begin position="288"/>
        <end position="304"/>
    </location>
</feature>
<dbReference type="InterPro" id="IPR051226">
    <property type="entry name" value="PP1_Regulatory_Subunit"/>
</dbReference>
<keyword evidence="7" id="KW-1185">Reference proteome</keyword>
<feature type="compositionally biased region" description="Polar residues" evidence="4">
    <location>
        <begin position="145"/>
        <end position="170"/>
    </location>
</feature>
<comment type="caution">
    <text evidence="6">The sequence shown here is derived from an EMBL/GenBank/DDBJ whole genome shotgun (WGS) entry which is preliminary data.</text>
</comment>
<feature type="compositionally biased region" description="Polar residues" evidence="4">
    <location>
        <begin position="588"/>
        <end position="599"/>
    </location>
</feature>
<proteinExistence type="predicted"/>
<feature type="compositionally biased region" description="Basic and acidic residues" evidence="4">
    <location>
        <begin position="271"/>
        <end position="282"/>
    </location>
</feature>
<evidence type="ECO:0000256" key="1">
    <source>
        <dbReference type="ARBA" id="ARBA00022473"/>
    </source>
</evidence>
<feature type="compositionally biased region" description="Basic and acidic residues" evidence="4">
    <location>
        <begin position="58"/>
        <end position="69"/>
    </location>
</feature>
<evidence type="ECO:0000256" key="2">
    <source>
        <dbReference type="ARBA" id="ARBA00022737"/>
    </source>
</evidence>
<feature type="compositionally biased region" description="Basic and acidic residues" evidence="4">
    <location>
        <begin position="568"/>
        <end position="585"/>
    </location>
</feature>
<evidence type="ECO:0000313" key="6">
    <source>
        <dbReference type="EMBL" id="KAA0197896.1"/>
    </source>
</evidence>
<feature type="compositionally biased region" description="Low complexity" evidence="4">
    <location>
        <begin position="352"/>
        <end position="391"/>
    </location>
</feature>
<keyword evidence="2" id="KW-0677">Repeat</keyword>
<dbReference type="GO" id="GO:0005737">
    <property type="term" value="C:cytoplasm"/>
    <property type="evidence" value="ECO:0007669"/>
    <property type="project" value="TreeGrafter"/>
</dbReference>
<dbReference type="GO" id="GO:0019208">
    <property type="term" value="F:phosphatase regulator activity"/>
    <property type="evidence" value="ECO:0007669"/>
    <property type="project" value="TreeGrafter"/>
</dbReference>
<evidence type="ECO:0000256" key="4">
    <source>
        <dbReference type="SAM" id="MobiDB-lite"/>
    </source>
</evidence>
<feature type="compositionally biased region" description="Basic and acidic residues" evidence="4">
    <location>
        <begin position="241"/>
        <end position="255"/>
    </location>
</feature>